<organism evidence="2 3">
    <name type="scientific">Escallonia herrerae</name>
    <dbReference type="NCBI Taxonomy" id="1293975"/>
    <lineage>
        <taxon>Eukaryota</taxon>
        <taxon>Viridiplantae</taxon>
        <taxon>Streptophyta</taxon>
        <taxon>Embryophyta</taxon>
        <taxon>Tracheophyta</taxon>
        <taxon>Spermatophyta</taxon>
        <taxon>Magnoliopsida</taxon>
        <taxon>eudicotyledons</taxon>
        <taxon>Gunneridae</taxon>
        <taxon>Pentapetalae</taxon>
        <taxon>asterids</taxon>
        <taxon>campanulids</taxon>
        <taxon>Escalloniales</taxon>
        <taxon>Escalloniaceae</taxon>
        <taxon>Escallonia</taxon>
    </lineage>
</organism>
<proteinExistence type="predicted"/>
<name>A0AA88VF27_9ASTE</name>
<reference evidence="2" key="1">
    <citation type="submission" date="2022-12" db="EMBL/GenBank/DDBJ databases">
        <title>Draft genome assemblies for two species of Escallonia (Escalloniales).</title>
        <authorList>
            <person name="Chanderbali A."/>
            <person name="Dervinis C."/>
            <person name="Anghel I."/>
            <person name="Soltis D."/>
            <person name="Soltis P."/>
            <person name="Zapata F."/>
        </authorList>
    </citation>
    <scope>NUCLEOTIDE SEQUENCE</scope>
    <source>
        <strain evidence="2">UCBG64.0493</strain>
        <tissue evidence="2">Leaf</tissue>
    </source>
</reference>
<dbReference type="Proteomes" id="UP001188597">
    <property type="component" value="Unassembled WGS sequence"/>
</dbReference>
<gene>
    <name evidence="2" type="ORF">RJ639_013109</name>
</gene>
<evidence type="ECO:0000313" key="3">
    <source>
        <dbReference type="Proteomes" id="UP001188597"/>
    </source>
</evidence>
<evidence type="ECO:0000256" key="1">
    <source>
        <dbReference type="SAM" id="Phobius"/>
    </source>
</evidence>
<keyword evidence="1" id="KW-0472">Membrane</keyword>
<sequence>MGLLLSNLELVKGQHMLSCTRYHETTQGGGKNMSLAFMEALKICGLVVALALFAKTLLFKF</sequence>
<comment type="caution">
    <text evidence="2">The sequence shown here is derived from an EMBL/GenBank/DDBJ whole genome shotgun (WGS) entry which is preliminary data.</text>
</comment>
<keyword evidence="1" id="KW-0812">Transmembrane</keyword>
<feature type="transmembrane region" description="Helical" evidence="1">
    <location>
        <begin position="40"/>
        <end position="59"/>
    </location>
</feature>
<evidence type="ECO:0000313" key="2">
    <source>
        <dbReference type="EMBL" id="KAK3007641.1"/>
    </source>
</evidence>
<keyword evidence="1" id="KW-1133">Transmembrane helix</keyword>
<protein>
    <submittedName>
        <fullName evidence="2">Uncharacterized protein</fullName>
    </submittedName>
</protein>
<dbReference type="AlphaFoldDB" id="A0AA88VF27"/>
<keyword evidence="3" id="KW-1185">Reference proteome</keyword>
<dbReference type="EMBL" id="JAVXUP010001840">
    <property type="protein sequence ID" value="KAK3007641.1"/>
    <property type="molecule type" value="Genomic_DNA"/>
</dbReference>
<accession>A0AA88VF27</accession>